<dbReference type="PROSITE" id="PS50076">
    <property type="entry name" value="DNAJ_2"/>
    <property type="match status" value="1"/>
</dbReference>
<dbReference type="Proteomes" id="UP000316726">
    <property type="component" value="Chromosome 7"/>
</dbReference>
<organism evidence="3 4">
    <name type="scientific">Chloropicon primus</name>
    <dbReference type="NCBI Taxonomy" id="1764295"/>
    <lineage>
        <taxon>Eukaryota</taxon>
        <taxon>Viridiplantae</taxon>
        <taxon>Chlorophyta</taxon>
        <taxon>Chloropicophyceae</taxon>
        <taxon>Chloropicales</taxon>
        <taxon>Chloropicaceae</taxon>
        <taxon>Chloropicon</taxon>
    </lineage>
</organism>
<gene>
    <name evidence="3" type="ORF">A3770_07p47450</name>
</gene>
<name>A0A5B8MP83_9CHLO</name>
<reference evidence="3 4" key="1">
    <citation type="submission" date="2018-07" db="EMBL/GenBank/DDBJ databases">
        <title>The complete nuclear genome of the prasinophyte Chloropicon primus (CCMP1205).</title>
        <authorList>
            <person name="Pombert J.-F."/>
            <person name="Otis C."/>
            <person name="Turmel M."/>
            <person name="Lemieux C."/>
        </authorList>
    </citation>
    <scope>NUCLEOTIDE SEQUENCE [LARGE SCALE GENOMIC DNA]</scope>
    <source>
        <strain evidence="3 4">CCMP1205</strain>
    </source>
</reference>
<evidence type="ECO:0000313" key="4">
    <source>
        <dbReference type="Proteomes" id="UP000316726"/>
    </source>
</evidence>
<dbReference type="CDD" id="cd06257">
    <property type="entry name" value="DnaJ"/>
    <property type="match status" value="1"/>
</dbReference>
<proteinExistence type="predicted"/>
<dbReference type="OrthoDB" id="10250354at2759"/>
<dbReference type="STRING" id="1764295.A0A5B8MP83"/>
<evidence type="ECO:0000256" key="1">
    <source>
        <dbReference type="SAM" id="MobiDB-lite"/>
    </source>
</evidence>
<dbReference type="Gene3D" id="1.10.287.110">
    <property type="entry name" value="DnaJ domain"/>
    <property type="match status" value="1"/>
</dbReference>
<feature type="region of interest" description="Disordered" evidence="1">
    <location>
        <begin position="460"/>
        <end position="480"/>
    </location>
</feature>
<dbReference type="PRINTS" id="PR00625">
    <property type="entry name" value="JDOMAIN"/>
</dbReference>
<dbReference type="SMART" id="SM00271">
    <property type="entry name" value="DnaJ"/>
    <property type="match status" value="1"/>
</dbReference>
<keyword evidence="4" id="KW-1185">Reference proteome</keyword>
<evidence type="ECO:0000313" key="3">
    <source>
        <dbReference type="EMBL" id="QDZ22227.1"/>
    </source>
</evidence>
<feature type="domain" description="J" evidence="2">
    <location>
        <begin position="496"/>
        <end position="567"/>
    </location>
</feature>
<dbReference type="SUPFAM" id="SSF46565">
    <property type="entry name" value="Chaperone J-domain"/>
    <property type="match status" value="1"/>
</dbReference>
<dbReference type="InterPro" id="IPR001623">
    <property type="entry name" value="DnaJ_domain"/>
</dbReference>
<dbReference type="InterPro" id="IPR036869">
    <property type="entry name" value="J_dom_sf"/>
</dbReference>
<dbReference type="AlphaFoldDB" id="A0A5B8MP83"/>
<dbReference type="InterPro" id="IPR018253">
    <property type="entry name" value="DnaJ_domain_CS"/>
</dbReference>
<dbReference type="InterPro" id="IPR050817">
    <property type="entry name" value="DjlA_DnaK_co-chaperone"/>
</dbReference>
<dbReference type="PROSITE" id="PS00636">
    <property type="entry name" value="DNAJ_1"/>
    <property type="match status" value="1"/>
</dbReference>
<feature type="compositionally biased region" description="Basic and acidic residues" evidence="1">
    <location>
        <begin position="460"/>
        <end position="474"/>
    </location>
</feature>
<sequence>MAAMKGLVRSLGDATAAIPRSRSLVCSATQMWCSIHTELDRQGSDKTFEDTPVVDQCEHYAKKIHSAKVLDFELSEEQAQEKYESWNSKHAFHIPNIWGSQGARVRAVQLPFWRFSADVDTVVSKARGRRLSLLHDAPADAVHEVEGEHYSFESPDTQIFASYALRRDFVEKLNLGPTAKSSELRPLLKPERAAVSDASREDGIATKSSNQGANPSIGVEWGGCSMSPSIAWHLALRNIRKRQMELASKMVDASEVKNLQVKLNVRNRKAELVYLPAYVLDYSYGTTINISQERVRDSFQAVVGGNKASDVAGERHYSPLKLQAATAVASTAVFSLDYFGLPLLGITPFASPEFSLTATIVLCGLSSVAARRAINMKRREEEKKIADTEEESYDYNRLHDESIMQRVEENEWIRWEESEKWKWDQGYRKKWATALFGKQKKRRKDLVAYIQKLQVQQMKDEEEARRQSAREKRYGKQSRGAHAKGLEYRRGVDFMGYYRLLGLEEKLASATEQEIKEAFRKEALRLHPDRNTGKDNKRKAEEGFKKVQKAYAVLSDPEQRLLYHKGQIGSD</sequence>
<accession>A0A5B8MP83</accession>
<dbReference type="EMBL" id="CP031040">
    <property type="protein sequence ID" value="QDZ22227.1"/>
    <property type="molecule type" value="Genomic_DNA"/>
</dbReference>
<dbReference type="Pfam" id="PF00226">
    <property type="entry name" value="DnaJ"/>
    <property type="match status" value="1"/>
</dbReference>
<evidence type="ECO:0000259" key="2">
    <source>
        <dbReference type="PROSITE" id="PS50076"/>
    </source>
</evidence>
<protein>
    <recommendedName>
        <fullName evidence="2">J domain-containing protein</fullName>
    </recommendedName>
</protein>
<dbReference type="PANTHER" id="PTHR24074">
    <property type="entry name" value="CO-CHAPERONE PROTEIN DJLA"/>
    <property type="match status" value="1"/>
</dbReference>